<evidence type="ECO:0000313" key="3">
    <source>
        <dbReference type="Proteomes" id="UP001175000"/>
    </source>
</evidence>
<dbReference type="EMBL" id="JAULSU010000001">
    <property type="protein sequence ID" value="KAK0632706.1"/>
    <property type="molecule type" value="Genomic_DNA"/>
</dbReference>
<sequence>MGNPYSPRIGGDAIRLFRIDSSSDGAISVELRRFALKGRSRYPPFVATSYVWGPPTYTSGATINGQPKPILQSALGFLRAMLSDRWRKTLPPSKTWWWMDSICINQQDDRERSAQVQLMSTIYTHARMTVIWLGEESEDSDRAVNFLSTLSNVSHRDPLDSGIAEDAKSWAAVANLLRREWFERGWTLQEFLLSRHASFFCGSKQINHHRMFDAVGIVWDYHQWKQDIIPRESYEKAWNRFRMMERYSHELTLPLVGTLAYTATSRVTDPRDRLYSLLGLAGPIDREIVGQPDYKSDPELVFTKFAKSFVEKHESLDIVCLAAVQRGVAEEEDLDKALDLPSWVPDWSIQLLHSGPVPCMASQSARTHVGNFRPMHSIDFSAIYAAFGGMGPDVRFSDNLREMICGGILLDRVDGLAGVKQVRKAPVDLVQSTSAANVGSPDASARSQPTPKGIGDLIWRQVPRCLVLDRKDRYLRHPAPILDFSSQFRSLCQAIVTKGKETLPIPFKEWFQLTKDLAIRGVTLQEATRTLGNSQSAFDLQEMTGALHDIPGMDDWESFVSRLRDTSCTMGMRLMVTDTGLVGMAPREAKKGDIVCVLFGCSIPLVLRQVPDSDRESFKVVGECFMAGFMNGEIWETMLPRHAFRLV</sequence>
<dbReference type="Pfam" id="PF06985">
    <property type="entry name" value="HET"/>
    <property type="match status" value="1"/>
</dbReference>
<proteinExistence type="predicted"/>
<reference evidence="2" key="1">
    <citation type="submission" date="2023-06" db="EMBL/GenBank/DDBJ databases">
        <title>Genome-scale phylogeny and comparative genomics of the fungal order Sordariales.</title>
        <authorList>
            <consortium name="Lawrence Berkeley National Laboratory"/>
            <person name="Hensen N."/>
            <person name="Bonometti L."/>
            <person name="Westerberg I."/>
            <person name="Brannstrom I.O."/>
            <person name="Guillou S."/>
            <person name="Cros-Aarteil S."/>
            <person name="Calhoun S."/>
            <person name="Haridas S."/>
            <person name="Kuo A."/>
            <person name="Mondo S."/>
            <person name="Pangilinan J."/>
            <person name="Riley R."/>
            <person name="Labutti K."/>
            <person name="Andreopoulos B."/>
            <person name="Lipzen A."/>
            <person name="Chen C."/>
            <person name="Yanf M."/>
            <person name="Daum C."/>
            <person name="Ng V."/>
            <person name="Clum A."/>
            <person name="Steindorff A."/>
            <person name="Ohm R."/>
            <person name="Martin F."/>
            <person name="Silar P."/>
            <person name="Natvig D."/>
            <person name="Lalanne C."/>
            <person name="Gautier V."/>
            <person name="Ament-Velasquez S.L."/>
            <person name="Kruys A."/>
            <person name="Hutchinson M.I."/>
            <person name="Powell A.J."/>
            <person name="Barry K."/>
            <person name="Miller A.N."/>
            <person name="Grigoriev I.V."/>
            <person name="Debuchy R."/>
            <person name="Gladieux P."/>
            <person name="Thoren M.H."/>
            <person name="Johannesson H."/>
        </authorList>
    </citation>
    <scope>NUCLEOTIDE SEQUENCE</scope>
    <source>
        <strain evidence="2">CBS 606.72</strain>
    </source>
</reference>
<feature type="domain" description="Heterokaryon incompatibility" evidence="1">
    <location>
        <begin position="45"/>
        <end position="190"/>
    </location>
</feature>
<dbReference type="AlphaFoldDB" id="A0AA40CBJ5"/>
<protein>
    <submittedName>
        <fullName evidence="2">Heterokaryon incompatibility protein-domain-containing protein</fullName>
    </submittedName>
</protein>
<comment type="caution">
    <text evidence="2">The sequence shown here is derived from an EMBL/GenBank/DDBJ whole genome shotgun (WGS) entry which is preliminary data.</text>
</comment>
<dbReference type="InterPro" id="IPR010730">
    <property type="entry name" value="HET"/>
</dbReference>
<dbReference type="PANTHER" id="PTHR24148:SF73">
    <property type="entry name" value="HET DOMAIN PROTEIN (AFU_ORTHOLOGUE AFUA_8G01020)"/>
    <property type="match status" value="1"/>
</dbReference>
<dbReference type="PANTHER" id="PTHR24148">
    <property type="entry name" value="ANKYRIN REPEAT DOMAIN-CONTAINING PROTEIN 39 HOMOLOG-RELATED"/>
    <property type="match status" value="1"/>
</dbReference>
<name>A0AA40CBJ5_9PEZI</name>
<gene>
    <name evidence="2" type="ORF">B0T14DRAFT_40876</name>
</gene>
<keyword evidence="3" id="KW-1185">Reference proteome</keyword>
<dbReference type="InterPro" id="IPR052895">
    <property type="entry name" value="HetReg/Transcr_Mod"/>
</dbReference>
<accession>A0AA40CBJ5</accession>
<evidence type="ECO:0000313" key="2">
    <source>
        <dbReference type="EMBL" id="KAK0632706.1"/>
    </source>
</evidence>
<evidence type="ECO:0000259" key="1">
    <source>
        <dbReference type="Pfam" id="PF06985"/>
    </source>
</evidence>
<organism evidence="2 3">
    <name type="scientific">Immersiella caudata</name>
    <dbReference type="NCBI Taxonomy" id="314043"/>
    <lineage>
        <taxon>Eukaryota</taxon>
        <taxon>Fungi</taxon>
        <taxon>Dikarya</taxon>
        <taxon>Ascomycota</taxon>
        <taxon>Pezizomycotina</taxon>
        <taxon>Sordariomycetes</taxon>
        <taxon>Sordariomycetidae</taxon>
        <taxon>Sordariales</taxon>
        <taxon>Lasiosphaeriaceae</taxon>
        <taxon>Immersiella</taxon>
    </lineage>
</organism>
<dbReference type="Proteomes" id="UP001175000">
    <property type="component" value="Unassembled WGS sequence"/>
</dbReference>
<dbReference type="Pfam" id="PF26639">
    <property type="entry name" value="Het-6_barrel"/>
    <property type="match status" value="1"/>
</dbReference>